<dbReference type="Pfam" id="PF00072">
    <property type="entry name" value="Response_reg"/>
    <property type="match status" value="1"/>
</dbReference>
<comment type="caution">
    <text evidence="11">The sequence shown here is derived from an EMBL/GenBank/DDBJ whole genome shotgun (WGS) entry which is preliminary data.</text>
</comment>
<dbReference type="Gene3D" id="1.10.10.60">
    <property type="entry name" value="Homeodomain-like"/>
    <property type="match status" value="2"/>
</dbReference>
<evidence type="ECO:0000313" key="12">
    <source>
        <dbReference type="Proteomes" id="UP000565468"/>
    </source>
</evidence>
<comment type="subcellular location">
    <subcellularLocation>
        <location evidence="1">Cytoplasm</location>
    </subcellularLocation>
</comment>
<dbReference type="PRINTS" id="PR00032">
    <property type="entry name" value="HTHARAC"/>
</dbReference>
<dbReference type="InterPro" id="IPR001789">
    <property type="entry name" value="Sig_transdc_resp-reg_receiver"/>
</dbReference>
<sequence>MLQILLVDDEHYVVDDLQVAFPWTEFGIGTVHKAYSGYQAMQILQKVPVDILITDIAMPGMSGLELVNFTKENYPKTKFILLTGYSDFEYAVEALKNGVLEYLLKPLDQSKLRSALQSTILKIQEELSLSASLDRAKLAFREHLPLLKDKLLCELIQGKKYAAGELMEKLSSYQISIREQEGIYLILVRLEERFTSYGSDSQTLFEYAVINIAEEIFRDSFEIWQCRDPYEYLVFVLKHKEEEEVLDKDSVMKRLNQKAEQLHYNVNEYLKGGISVVLSYPGVFPQEVRVMYEDAVYALRQQVGNRQGYFLSVAGKPHKTSVQPLRILYESPSLIHLLETGQWHAYKERLHRIQEECDSLSGYNAEYFEEIRSLFLASFHYIAHKNQKLLSDLVGYERMQKSSFRSLDQLIGWGEELADMLRDKLETDTRSNQQKVVEEIRNFIDHSYANTSLQSAADHVSLHPSYVSKLFKQVIGVSISEYIYQVKMEQALIQLKDSDAKVYEISEQLGYANSQYFIKVFKEQFGMTPQDYREKIAACSHDAY</sequence>
<keyword evidence="12" id="KW-1185">Reference proteome</keyword>
<dbReference type="GO" id="GO:0000160">
    <property type="term" value="P:phosphorelay signal transduction system"/>
    <property type="evidence" value="ECO:0007669"/>
    <property type="project" value="UniProtKB-KW"/>
</dbReference>
<dbReference type="GO" id="GO:0005737">
    <property type="term" value="C:cytoplasm"/>
    <property type="evidence" value="ECO:0007669"/>
    <property type="project" value="UniProtKB-SubCell"/>
</dbReference>
<keyword evidence="3 8" id="KW-0597">Phosphoprotein</keyword>
<evidence type="ECO:0000313" key="11">
    <source>
        <dbReference type="EMBL" id="NMO97602.1"/>
    </source>
</evidence>
<dbReference type="GO" id="GO:0003700">
    <property type="term" value="F:DNA-binding transcription factor activity"/>
    <property type="evidence" value="ECO:0007669"/>
    <property type="project" value="InterPro"/>
</dbReference>
<evidence type="ECO:0000256" key="7">
    <source>
        <dbReference type="ARBA" id="ARBA00023163"/>
    </source>
</evidence>
<proteinExistence type="predicted"/>
<dbReference type="PANTHER" id="PTHR42713:SF3">
    <property type="entry name" value="TRANSCRIPTIONAL REGULATORY PROTEIN HPTR"/>
    <property type="match status" value="1"/>
</dbReference>
<dbReference type="Proteomes" id="UP000565468">
    <property type="component" value="Unassembled WGS sequence"/>
</dbReference>
<keyword evidence="7" id="KW-0804">Transcription</keyword>
<dbReference type="Pfam" id="PF12833">
    <property type="entry name" value="HTH_18"/>
    <property type="match status" value="1"/>
</dbReference>
<feature type="domain" description="HTH araC/xylS-type" evidence="9">
    <location>
        <begin position="438"/>
        <end position="535"/>
    </location>
</feature>
<evidence type="ECO:0000256" key="4">
    <source>
        <dbReference type="ARBA" id="ARBA00023012"/>
    </source>
</evidence>
<organism evidence="11 12">
    <name type="scientific">Paenibacillus lemnae</name>
    <dbReference type="NCBI Taxonomy" id="1330551"/>
    <lineage>
        <taxon>Bacteria</taxon>
        <taxon>Bacillati</taxon>
        <taxon>Bacillota</taxon>
        <taxon>Bacilli</taxon>
        <taxon>Bacillales</taxon>
        <taxon>Paenibacillaceae</taxon>
        <taxon>Paenibacillus</taxon>
    </lineage>
</organism>
<evidence type="ECO:0000256" key="2">
    <source>
        <dbReference type="ARBA" id="ARBA00022490"/>
    </source>
</evidence>
<dbReference type="InterPro" id="IPR018060">
    <property type="entry name" value="HTH_AraC"/>
</dbReference>
<name>A0A848MC30_PAELE</name>
<dbReference type="SMART" id="SM00342">
    <property type="entry name" value="HTH_ARAC"/>
    <property type="match status" value="1"/>
</dbReference>
<dbReference type="RefSeq" id="WP_169506377.1">
    <property type="nucleotide sequence ID" value="NZ_JABBPN010000020.1"/>
</dbReference>
<evidence type="ECO:0000256" key="1">
    <source>
        <dbReference type="ARBA" id="ARBA00004496"/>
    </source>
</evidence>
<evidence type="ECO:0000256" key="6">
    <source>
        <dbReference type="ARBA" id="ARBA00023125"/>
    </source>
</evidence>
<evidence type="ECO:0000256" key="8">
    <source>
        <dbReference type="PROSITE-ProRule" id="PRU00169"/>
    </source>
</evidence>
<feature type="modified residue" description="4-aspartylphosphate" evidence="8">
    <location>
        <position position="55"/>
    </location>
</feature>
<evidence type="ECO:0000256" key="5">
    <source>
        <dbReference type="ARBA" id="ARBA00023015"/>
    </source>
</evidence>
<dbReference type="SUPFAM" id="SSF52172">
    <property type="entry name" value="CheY-like"/>
    <property type="match status" value="1"/>
</dbReference>
<dbReference type="EMBL" id="JABBPN010000020">
    <property type="protein sequence ID" value="NMO97602.1"/>
    <property type="molecule type" value="Genomic_DNA"/>
</dbReference>
<dbReference type="PROSITE" id="PS50110">
    <property type="entry name" value="RESPONSE_REGULATORY"/>
    <property type="match status" value="1"/>
</dbReference>
<dbReference type="PANTHER" id="PTHR42713">
    <property type="entry name" value="HISTIDINE KINASE-RELATED"/>
    <property type="match status" value="1"/>
</dbReference>
<dbReference type="InterPro" id="IPR011006">
    <property type="entry name" value="CheY-like_superfamily"/>
</dbReference>
<evidence type="ECO:0000256" key="3">
    <source>
        <dbReference type="ARBA" id="ARBA00022553"/>
    </source>
</evidence>
<reference evidence="11 12" key="1">
    <citation type="submission" date="2020-04" db="EMBL/GenBank/DDBJ databases">
        <title>Paenibacillus algicola sp. nov., a novel marine bacterium producing alginate lyase.</title>
        <authorList>
            <person name="Huang H."/>
        </authorList>
    </citation>
    <scope>NUCLEOTIDE SEQUENCE [LARGE SCALE GENOMIC DNA]</scope>
    <source>
        <strain evidence="11 12">L7-75</strain>
    </source>
</reference>
<evidence type="ECO:0000259" key="10">
    <source>
        <dbReference type="PROSITE" id="PS50110"/>
    </source>
</evidence>
<gene>
    <name evidence="11" type="ORF">HII30_17695</name>
</gene>
<dbReference type="InterPro" id="IPR009057">
    <property type="entry name" value="Homeodomain-like_sf"/>
</dbReference>
<dbReference type="SUPFAM" id="SSF46689">
    <property type="entry name" value="Homeodomain-like"/>
    <property type="match status" value="1"/>
</dbReference>
<dbReference type="InterPro" id="IPR051552">
    <property type="entry name" value="HptR"/>
</dbReference>
<protein>
    <submittedName>
        <fullName evidence="11">Response regulator</fullName>
    </submittedName>
</protein>
<dbReference type="GO" id="GO:0043565">
    <property type="term" value="F:sequence-specific DNA binding"/>
    <property type="evidence" value="ECO:0007669"/>
    <property type="project" value="InterPro"/>
</dbReference>
<dbReference type="AlphaFoldDB" id="A0A848MC30"/>
<feature type="domain" description="Response regulatory" evidence="10">
    <location>
        <begin position="3"/>
        <end position="120"/>
    </location>
</feature>
<dbReference type="CDD" id="cd17536">
    <property type="entry name" value="REC_YesN-like"/>
    <property type="match status" value="1"/>
</dbReference>
<accession>A0A848MC30</accession>
<keyword evidence="6" id="KW-0238">DNA-binding</keyword>
<dbReference type="InterPro" id="IPR020449">
    <property type="entry name" value="Tscrpt_reg_AraC-type_HTH"/>
</dbReference>
<evidence type="ECO:0000259" key="9">
    <source>
        <dbReference type="PROSITE" id="PS01124"/>
    </source>
</evidence>
<dbReference type="Gene3D" id="3.40.50.2300">
    <property type="match status" value="1"/>
</dbReference>
<dbReference type="PROSITE" id="PS00041">
    <property type="entry name" value="HTH_ARAC_FAMILY_1"/>
    <property type="match status" value="1"/>
</dbReference>
<keyword evidence="5" id="KW-0805">Transcription regulation</keyword>
<dbReference type="InterPro" id="IPR018062">
    <property type="entry name" value="HTH_AraC-typ_CS"/>
</dbReference>
<keyword evidence="4" id="KW-0902">Two-component regulatory system</keyword>
<keyword evidence="2" id="KW-0963">Cytoplasm</keyword>
<dbReference type="PROSITE" id="PS01124">
    <property type="entry name" value="HTH_ARAC_FAMILY_2"/>
    <property type="match status" value="1"/>
</dbReference>
<dbReference type="SMART" id="SM00448">
    <property type="entry name" value="REC"/>
    <property type="match status" value="1"/>
</dbReference>